<dbReference type="InterPro" id="IPR021882">
    <property type="entry name" value="DUF3491"/>
</dbReference>
<keyword evidence="1" id="KW-0812">Transmembrane</keyword>
<proteinExistence type="predicted"/>
<dbReference type="EMBL" id="UGCP01000002">
    <property type="protein sequence ID" value="STI85395.1"/>
    <property type="molecule type" value="Genomic_DNA"/>
</dbReference>
<accession>A0A376U7P2</accession>
<gene>
    <name evidence="2" type="ORF">NCTC8622_04488</name>
</gene>
<evidence type="ECO:0000313" key="2">
    <source>
        <dbReference type="EMBL" id="STI85395.1"/>
    </source>
</evidence>
<dbReference type="Pfam" id="PF11996">
    <property type="entry name" value="DUF3491"/>
    <property type="match status" value="1"/>
</dbReference>
<dbReference type="Proteomes" id="UP000254079">
    <property type="component" value="Unassembled WGS sequence"/>
</dbReference>
<evidence type="ECO:0000256" key="1">
    <source>
        <dbReference type="SAM" id="Phobius"/>
    </source>
</evidence>
<feature type="transmembrane region" description="Helical" evidence="1">
    <location>
        <begin position="101"/>
        <end position="121"/>
    </location>
</feature>
<protein>
    <submittedName>
        <fullName evidence="2">Efa1/LifA-like protein</fullName>
    </submittedName>
</protein>
<reference evidence="2 3" key="1">
    <citation type="submission" date="2018-06" db="EMBL/GenBank/DDBJ databases">
        <authorList>
            <consortium name="Pathogen Informatics"/>
            <person name="Doyle S."/>
        </authorList>
    </citation>
    <scope>NUCLEOTIDE SEQUENCE [LARGE SCALE GENOMIC DNA]</scope>
    <source>
        <strain evidence="2 3">NCTC8622</strain>
    </source>
</reference>
<keyword evidence="1" id="KW-0472">Membrane</keyword>
<organism evidence="2 3">
    <name type="scientific">Escherichia coli</name>
    <dbReference type="NCBI Taxonomy" id="562"/>
    <lineage>
        <taxon>Bacteria</taxon>
        <taxon>Pseudomonadati</taxon>
        <taxon>Pseudomonadota</taxon>
        <taxon>Gammaproteobacteria</taxon>
        <taxon>Enterobacterales</taxon>
        <taxon>Enterobacteriaceae</taxon>
        <taxon>Escherichia</taxon>
    </lineage>
</organism>
<evidence type="ECO:0000313" key="3">
    <source>
        <dbReference type="Proteomes" id="UP000254079"/>
    </source>
</evidence>
<dbReference type="AlphaFoldDB" id="A0A376U7P2"/>
<keyword evidence="1" id="KW-1133">Transmembrane helix</keyword>
<name>A0A376U7P2_ECOLX</name>
<sequence>MKIILPVLDNDIFSPKNSDDLYKLSTHWFTVRGGEKGITVFPNGVGNFNIIGAPGAKNILSFSQLSKNFDVFVNLNLTSQQTVAVYQAEIESKMALIQKNIIPLLVLTMGLMFLLVMNSIITLSLGVQVQLYIPEKVQM</sequence>